<evidence type="ECO:0000313" key="2">
    <source>
        <dbReference type="Proteomes" id="UP001443914"/>
    </source>
</evidence>
<evidence type="ECO:0000313" key="1">
    <source>
        <dbReference type="EMBL" id="KAK9740836.1"/>
    </source>
</evidence>
<protein>
    <submittedName>
        <fullName evidence="1">Uncharacterized protein</fullName>
    </submittedName>
</protein>
<reference evidence="1" key="1">
    <citation type="submission" date="2024-03" db="EMBL/GenBank/DDBJ databases">
        <title>WGS assembly of Saponaria officinalis var. Norfolk2.</title>
        <authorList>
            <person name="Jenkins J."/>
            <person name="Shu S."/>
            <person name="Grimwood J."/>
            <person name="Barry K."/>
            <person name="Goodstein D."/>
            <person name="Schmutz J."/>
            <person name="Leebens-Mack J."/>
            <person name="Osbourn A."/>
        </authorList>
    </citation>
    <scope>NUCLEOTIDE SEQUENCE [LARGE SCALE GENOMIC DNA]</scope>
    <source>
        <strain evidence="1">JIC</strain>
    </source>
</reference>
<dbReference type="Proteomes" id="UP001443914">
    <property type="component" value="Unassembled WGS sequence"/>
</dbReference>
<sequence length="101" mass="12103">MSSILKVNFAGLQLFEKSDHSCDCRCEEMKEILLWLPNFCEEVINNRESRNYELQYPRKRTYLSREQRSGAQKLSTILGQRERLSSRRKFEREIEPSEERG</sequence>
<gene>
    <name evidence="1" type="ORF">RND81_03G064200</name>
</gene>
<organism evidence="1 2">
    <name type="scientific">Saponaria officinalis</name>
    <name type="common">Common soapwort</name>
    <name type="synonym">Lychnis saponaria</name>
    <dbReference type="NCBI Taxonomy" id="3572"/>
    <lineage>
        <taxon>Eukaryota</taxon>
        <taxon>Viridiplantae</taxon>
        <taxon>Streptophyta</taxon>
        <taxon>Embryophyta</taxon>
        <taxon>Tracheophyta</taxon>
        <taxon>Spermatophyta</taxon>
        <taxon>Magnoliopsida</taxon>
        <taxon>eudicotyledons</taxon>
        <taxon>Gunneridae</taxon>
        <taxon>Pentapetalae</taxon>
        <taxon>Caryophyllales</taxon>
        <taxon>Caryophyllaceae</taxon>
        <taxon>Caryophylleae</taxon>
        <taxon>Saponaria</taxon>
    </lineage>
</organism>
<comment type="caution">
    <text evidence="1">The sequence shown here is derived from an EMBL/GenBank/DDBJ whole genome shotgun (WGS) entry which is preliminary data.</text>
</comment>
<dbReference type="EMBL" id="JBDFQZ010000003">
    <property type="protein sequence ID" value="KAK9740836.1"/>
    <property type="molecule type" value="Genomic_DNA"/>
</dbReference>
<keyword evidence="2" id="KW-1185">Reference proteome</keyword>
<proteinExistence type="predicted"/>
<accession>A0AAW1M3U2</accession>
<name>A0AAW1M3U2_SAPOF</name>
<dbReference type="AlphaFoldDB" id="A0AAW1M3U2"/>